<dbReference type="GO" id="GO:0070129">
    <property type="term" value="P:regulation of mitochondrial translation"/>
    <property type="evidence" value="ECO:0007669"/>
    <property type="project" value="TreeGrafter"/>
</dbReference>
<accession>A0AAV5SBM7</accession>
<dbReference type="GO" id="GO:0003730">
    <property type="term" value="F:mRNA 3'-UTR binding"/>
    <property type="evidence" value="ECO:0007669"/>
    <property type="project" value="TreeGrafter"/>
</dbReference>
<gene>
    <name evidence="1" type="ORF">PENTCL1PPCAC_2052</name>
</gene>
<keyword evidence="2" id="KW-1185">Reference proteome</keyword>
<evidence type="ECO:0000313" key="2">
    <source>
        <dbReference type="Proteomes" id="UP001432027"/>
    </source>
</evidence>
<dbReference type="GO" id="GO:0005739">
    <property type="term" value="C:mitochondrion"/>
    <property type="evidence" value="ECO:0007669"/>
    <property type="project" value="TreeGrafter"/>
</dbReference>
<protein>
    <submittedName>
        <fullName evidence="1">Uncharacterized protein</fullName>
    </submittedName>
</protein>
<sequence>RLSQRMRRACKVAVQLRLSSACSSVAGPSRSIVDHQERRSTVAMSSQDEKLIQRGEFYGVAATSGKKRTAASSSPELALSRLHEQLRLNYRVPPEAVMVELVLKLEKGNAALLSLLQRSPERWIPMSVRCCGRALSSIPTQNRRVIARRLWEQIEKRGLPISIGTINAHLRVNLDNDEKFDPFETLKEIEEKRGLVPDQETFHILLEKLSLSGATEMNIKMMQSYEMARRGHSSSDAISHSHLVYANAVRGFNRQADSLIQQSLVKFGSEGEALNLGAACVAAAAGGKIDRLRDLLRRSVDDNLQLRLSLNNVFDIIWALAEKTGDNEKNNDAVIEEILNRSQHPNGFFRFLYREIERHISAFHFRTSMILLEETMRVKDPLKNQSKSDFSHQMLGKMCRAMVKSRMEKGLTMEMANRMETTMNTRRRYIHDELMMATLTLKDCDMDDRFSSFSSLLPIVDPVKERPHLILPLLAIIPKCEERLKLIYRVSSLGYSNLDTLDSSLMANYLFQPMYKYQVWLAHEQEKRAVNPIENMATIIHSFGIPKASIWRMMQGWWKLRMEEEKELAIHMRMRPYSHEIQTWLRSSFSKIFTDRANQTVPIFPLTQSRLEAAIEKGDGSTILSLLSTHGWPQDVDLPSFAPKILELLIANESSGNIMKWLTALSREVSCRQEGNEEMMKSPLESHHMLKVMRHRILESEVTARQLIDMSYGLKRLFPQAISNYDSHLDTISETNRLIASCFIFKEGRELTMKTADDIIDLLRTLMQLEIVGLTQNELVTPYCVSKVLQRFGWESALRMWMQFQSSFSFGNGLAILLSHSFTSTSKERREKNVQFVLHKAGISLSPSRIHSIHAAVLVNTSKQEEEIKKAAKILEERASDISPSDCVFAYKLINNLKYPPTQASFIRTFPSLCLTLTKLAEDEEAAKAMLHSSLIYCEMKRLGGLMVEMSDLFAQYGIEPDEKEKRRVENAMEAHERLVDRWIFSPKGLIQARADQDFVKEGEWKKYVRDPVI</sequence>
<organism evidence="1 2">
    <name type="scientific">Pristionchus entomophagus</name>
    <dbReference type="NCBI Taxonomy" id="358040"/>
    <lineage>
        <taxon>Eukaryota</taxon>
        <taxon>Metazoa</taxon>
        <taxon>Ecdysozoa</taxon>
        <taxon>Nematoda</taxon>
        <taxon>Chromadorea</taxon>
        <taxon>Rhabditida</taxon>
        <taxon>Rhabditina</taxon>
        <taxon>Diplogasteromorpha</taxon>
        <taxon>Diplogasteroidea</taxon>
        <taxon>Neodiplogasteridae</taxon>
        <taxon>Pristionchus</taxon>
    </lineage>
</organism>
<evidence type="ECO:0000313" key="1">
    <source>
        <dbReference type="EMBL" id="GMS79877.1"/>
    </source>
</evidence>
<dbReference type="EMBL" id="BTSX01000001">
    <property type="protein sequence ID" value="GMS79877.1"/>
    <property type="molecule type" value="Genomic_DNA"/>
</dbReference>
<feature type="non-terminal residue" evidence="1">
    <location>
        <position position="1"/>
    </location>
</feature>
<reference evidence="1" key="1">
    <citation type="submission" date="2023-10" db="EMBL/GenBank/DDBJ databases">
        <title>Genome assembly of Pristionchus species.</title>
        <authorList>
            <person name="Yoshida K."/>
            <person name="Sommer R.J."/>
        </authorList>
    </citation>
    <scope>NUCLEOTIDE SEQUENCE</scope>
    <source>
        <strain evidence="1">RS0144</strain>
    </source>
</reference>
<dbReference type="Gene3D" id="1.25.40.10">
    <property type="entry name" value="Tetratricopeptide repeat domain"/>
    <property type="match status" value="1"/>
</dbReference>
<proteinExistence type="predicted"/>
<dbReference type="AlphaFoldDB" id="A0AAV5SBM7"/>
<dbReference type="GO" id="GO:0005634">
    <property type="term" value="C:nucleus"/>
    <property type="evidence" value="ECO:0007669"/>
    <property type="project" value="TreeGrafter"/>
</dbReference>
<dbReference type="InterPro" id="IPR011990">
    <property type="entry name" value="TPR-like_helical_dom_sf"/>
</dbReference>
<dbReference type="PANTHER" id="PTHR46669">
    <property type="entry name" value="LEUCINE-RICH PPR MOTIF-CONTAINING PROTEIN, MITOCHONDRIAL"/>
    <property type="match status" value="1"/>
</dbReference>
<dbReference type="PANTHER" id="PTHR46669:SF1">
    <property type="entry name" value="LEUCINE-RICH PPR MOTIF-CONTAINING PROTEIN, MITOCHONDRIAL"/>
    <property type="match status" value="1"/>
</dbReference>
<name>A0AAV5SBM7_9BILA</name>
<comment type="caution">
    <text evidence="1">The sequence shown here is derived from an EMBL/GenBank/DDBJ whole genome shotgun (WGS) entry which is preliminary data.</text>
</comment>
<dbReference type="Proteomes" id="UP001432027">
    <property type="component" value="Unassembled WGS sequence"/>
</dbReference>
<dbReference type="InterPro" id="IPR033490">
    <property type="entry name" value="LRP130"/>
</dbReference>